<evidence type="ECO:0000313" key="4">
    <source>
        <dbReference type="Proteomes" id="UP000092659"/>
    </source>
</evidence>
<evidence type="ECO:0000313" key="3">
    <source>
        <dbReference type="EMBL" id="MBP2049906.1"/>
    </source>
</evidence>
<evidence type="ECO:0000313" key="5">
    <source>
        <dbReference type="Proteomes" id="UP001519309"/>
    </source>
</evidence>
<dbReference type="EMBL" id="JAGGLP010000005">
    <property type="protein sequence ID" value="MBP2049906.1"/>
    <property type="molecule type" value="Genomic_DNA"/>
</dbReference>
<dbReference type="EMBL" id="CP016279">
    <property type="protein sequence ID" value="ANP51371.1"/>
    <property type="molecule type" value="Genomic_DNA"/>
</dbReference>
<feature type="region of interest" description="Disordered" evidence="1">
    <location>
        <begin position="28"/>
        <end position="52"/>
    </location>
</feature>
<name>A0A1B1AXW7_9ACTN</name>
<dbReference type="STRING" id="68214.AVL59_18680"/>
<dbReference type="AlphaFoldDB" id="A0A1B1AXW7"/>
<protein>
    <submittedName>
        <fullName evidence="2">Uncharacterized protein</fullName>
    </submittedName>
</protein>
<dbReference type="Proteomes" id="UP001519309">
    <property type="component" value="Unassembled WGS sequence"/>
</dbReference>
<dbReference type="KEGG" id="sgs:AVL59_18680"/>
<reference evidence="2 4" key="1">
    <citation type="submission" date="2016-06" db="EMBL/GenBank/DDBJ databases">
        <title>Complete genome sequence of Streptomyces griseochromogenes ATCC 14511, the Blasticidin S producer.</title>
        <authorList>
            <person name="Wu L."/>
        </authorList>
    </citation>
    <scope>NUCLEOTIDE SEQUENCE [LARGE SCALE GENOMIC DNA]</scope>
    <source>
        <strain evidence="2 4">ATCC 14511</strain>
    </source>
</reference>
<gene>
    <name evidence="2" type="ORF">AVL59_18680</name>
    <name evidence="3" type="ORF">J2Z21_002842</name>
</gene>
<reference evidence="3 5" key="2">
    <citation type="submission" date="2021-03" db="EMBL/GenBank/DDBJ databases">
        <title>Genomic Encyclopedia of Type Strains, Phase IV (KMG-IV): sequencing the most valuable type-strain genomes for metagenomic binning, comparative biology and taxonomic classification.</title>
        <authorList>
            <person name="Goeker M."/>
        </authorList>
    </citation>
    <scope>NUCLEOTIDE SEQUENCE [LARGE SCALE GENOMIC DNA]</scope>
    <source>
        <strain evidence="3 5">DSM 40499</strain>
    </source>
</reference>
<proteinExistence type="predicted"/>
<accession>A0A1B1AXW7</accession>
<dbReference type="Proteomes" id="UP000092659">
    <property type="component" value="Chromosome"/>
</dbReference>
<sequence>MDLSLGDEAVVESEERFVDVGSSFPTDAQAAEAAQPGEVPPENPAVGAQPGAVSCSVAGDHGHDASLADLVAVDIMVVAEVGEYRVRLTRSCGRYSH</sequence>
<organism evidence="2 4">
    <name type="scientific">Streptomyces griseochromogenes</name>
    <dbReference type="NCBI Taxonomy" id="68214"/>
    <lineage>
        <taxon>Bacteria</taxon>
        <taxon>Bacillati</taxon>
        <taxon>Actinomycetota</taxon>
        <taxon>Actinomycetes</taxon>
        <taxon>Kitasatosporales</taxon>
        <taxon>Streptomycetaceae</taxon>
        <taxon>Streptomyces</taxon>
    </lineage>
</organism>
<evidence type="ECO:0000256" key="1">
    <source>
        <dbReference type="SAM" id="MobiDB-lite"/>
    </source>
</evidence>
<keyword evidence="5" id="KW-1185">Reference proteome</keyword>
<evidence type="ECO:0000313" key="2">
    <source>
        <dbReference type="EMBL" id="ANP51371.1"/>
    </source>
</evidence>